<evidence type="ECO:0008006" key="3">
    <source>
        <dbReference type="Google" id="ProtNLM"/>
    </source>
</evidence>
<accession>A0AAD6XEA2</accession>
<dbReference type="AlphaFoldDB" id="A0AAD6XEA2"/>
<dbReference type="Proteomes" id="UP001218188">
    <property type="component" value="Unassembled WGS sequence"/>
</dbReference>
<comment type="caution">
    <text evidence="1">The sequence shown here is derived from an EMBL/GenBank/DDBJ whole genome shotgun (WGS) entry which is preliminary data.</text>
</comment>
<reference evidence="1" key="1">
    <citation type="submission" date="2023-03" db="EMBL/GenBank/DDBJ databases">
        <title>Massive genome expansion in bonnet fungi (Mycena s.s.) driven by repeated elements and novel gene families across ecological guilds.</title>
        <authorList>
            <consortium name="Lawrence Berkeley National Laboratory"/>
            <person name="Harder C.B."/>
            <person name="Miyauchi S."/>
            <person name="Viragh M."/>
            <person name="Kuo A."/>
            <person name="Thoen E."/>
            <person name="Andreopoulos B."/>
            <person name="Lu D."/>
            <person name="Skrede I."/>
            <person name="Drula E."/>
            <person name="Henrissat B."/>
            <person name="Morin E."/>
            <person name="Kohler A."/>
            <person name="Barry K."/>
            <person name="LaButti K."/>
            <person name="Morin E."/>
            <person name="Salamov A."/>
            <person name="Lipzen A."/>
            <person name="Mereny Z."/>
            <person name="Hegedus B."/>
            <person name="Baldrian P."/>
            <person name="Stursova M."/>
            <person name="Weitz H."/>
            <person name="Taylor A."/>
            <person name="Grigoriev I.V."/>
            <person name="Nagy L.G."/>
            <person name="Martin F."/>
            <person name="Kauserud H."/>
        </authorList>
    </citation>
    <scope>NUCLEOTIDE SEQUENCE</scope>
    <source>
        <strain evidence="1">CBHHK200</strain>
    </source>
</reference>
<proteinExistence type="predicted"/>
<protein>
    <recommendedName>
        <fullName evidence="3">F-box domain-containing protein</fullName>
    </recommendedName>
</protein>
<keyword evidence="2" id="KW-1185">Reference proteome</keyword>
<name>A0AAD6XEA2_9AGAR</name>
<organism evidence="1 2">
    <name type="scientific">Mycena alexandri</name>
    <dbReference type="NCBI Taxonomy" id="1745969"/>
    <lineage>
        <taxon>Eukaryota</taxon>
        <taxon>Fungi</taxon>
        <taxon>Dikarya</taxon>
        <taxon>Basidiomycota</taxon>
        <taxon>Agaricomycotina</taxon>
        <taxon>Agaricomycetes</taxon>
        <taxon>Agaricomycetidae</taxon>
        <taxon>Agaricales</taxon>
        <taxon>Marasmiineae</taxon>
        <taxon>Mycenaceae</taxon>
        <taxon>Mycena</taxon>
    </lineage>
</organism>
<dbReference type="EMBL" id="JARJCM010000006">
    <property type="protein sequence ID" value="KAJ7044766.1"/>
    <property type="molecule type" value="Genomic_DNA"/>
</dbReference>
<gene>
    <name evidence="1" type="ORF">C8F04DRAFT_596231</name>
</gene>
<evidence type="ECO:0000313" key="2">
    <source>
        <dbReference type="Proteomes" id="UP001218188"/>
    </source>
</evidence>
<sequence length="455" mass="51137">MSNVLRAQIRDLAFSISQQKLLLDEMQSQLENLQAQLDLIVYPVLTLPPEITTEIFLRCLPKTRELDVVNPREVPLLLTHVCGAWRHIACSTPRLWTTFYIAEKHGFLDDLANIAETWFTRAGKCALSVKFHGSVTNETDFAILLPGLRRHAREVRSLELHADVDDFVMMKPPLECVSLQKLSIRLLGHLAEHPSVEMFTNGVPLLREVSMRAAPPSFLALPWQQLTKFTGELYTVRECLQALRAMPNLTECAFGPGAYEQVEDDDEAFSHPNIQHFTLFKSVTLPALQTLEMKDVDDFDPWALDSFLLRSAAPLRKLVIRPSVVGNEATEVILSRTFLALHLTELEIWHPSKSFIPVFFELFVQDANVLPRLQSLSFRGCHSASGGITVGSLIDQAAVRITQRRCLSGCAQLQQFHAVAGTRLDVSYTSPEAHLRKLEESGMDIYIGAEKDSVI</sequence>
<evidence type="ECO:0000313" key="1">
    <source>
        <dbReference type="EMBL" id="KAJ7044766.1"/>
    </source>
</evidence>
<dbReference type="Gene3D" id="1.20.1280.50">
    <property type="match status" value="1"/>
</dbReference>